<feature type="transmembrane region" description="Helical" evidence="3">
    <location>
        <begin position="117"/>
        <end position="136"/>
    </location>
</feature>
<dbReference type="Gene3D" id="1.20.1250.20">
    <property type="entry name" value="MFS general substrate transporter like domains"/>
    <property type="match status" value="1"/>
</dbReference>
<dbReference type="SUPFAM" id="SSF103473">
    <property type="entry name" value="MFS general substrate transporter"/>
    <property type="match status" value="1"/>
</dbReference>
<feature type="transmembrane region" description="Helical" evidence="3">
    <location>
        <begin position="89"/>
        <end position="110"/>
    </location>
</feature>
<dbReference type="GO" id="GO:0005886">
    <property type="term" value="C:plasma membrane"/>
    <property type="evidence" value="ECO:0007669"/>
    <property type="project" value="UniProtKB-SubCell"/>
</dbReference>
<feature type="transmembrane region" description="Helical" evidence="3">
    <location>
        <begin position="176"/>
        <end position="196"/>
    </location>
</feature>
<protein>
    <recommendedName>
        <fullName evidence="6">Major facilitator superfamily (MFS) profile domain-containing protein</fullName>
    </recommendedName>
</protein>
<keyword evidence="3" id="KW-1133">Transmembrane helix</keyword>
<dbReference type="InterPro" id="IPR050375">
    <property type="entry name" value="MFS_TsgA-like"/>
</dbReference>
<dbReference type="Proteomes" id="UP000237438">
    <property type="component" value="Unassembled WGS sequence"/>
</dbReference>
<evidence type="ECO:0000313" key="5">
    <source>
        <dbReference type="Proteomes" id="UP000237438"/>
    </source>
</evidence>
<dbReference type="STRING" id="225359.A0A2S4PM49"/>
<comment type="caution">
    <text evidence="4">The sequence shown here is derived from an EMBL/GenBank/DDBJ whole genome shotgun (WGS) entry which is preliminary data.</text>
</comment>
<evidence type="ECO:0008006" key="6">
    <source>
        <dbReference type="Google" id="ProtNLM"/>
    </source>
</evidence>
<dbReference type="EMBL" id="PEDP01001866">
    <property type="protein sequence ID" value="POS83135.1"/>
    <property type="molecule type" value="Genomic_DNA"/>
</dbReference>
<evidence type="ECO:0000256" key="3">
    <source>
        <dbReference type="SAM" id="Phobius"/>
    </source>
</evidence>
<evidence type="ECO:0000256" key="1">
    <source>
        <dbReference type="ARBA" id="ARBA00004429"/>
    </source>
</evidence>
<dbReference type="PANTHER" id="PTHR43702:SF5">
    <property type="entry name" value="MAJOR FACILITATOR SUPERFAMILY (MFS) PROFILE DOMAIN-CONTAINING PROTEIN"/>
    <property type="match status" value="1"/>
</dbReference>
<evidence type="ECO:0000256" key="2">
    <source>
        <dbReference type="ARBA" id="ARBA00022475"/>
    </source>
</evidence>
<dbReference type="AlphaFoldDB" id="A0A2S4PM49"/>
<evidence type="ECO:0000313" key="4">
    <source>
        <dbReference type="EMBL" id="POS83135.1"/>
    </source>
</evidence>
<gene>
    <name evidence="4" type="ORF">EPUL_006093</name>
</gene>
<organism evidence="4 5">
    <name type="scientific">Erysiphe pulchra</name>
    <dbReference type="NCBI Taxonomy" id="225359"/>
    <lineage>
        <taxon>Eukaryota</taxon>
        <taxon>Fungi</taxon>
        <taxon>Dikarya</taxon>
        <taxon>Ascomycota</taxon>
        <taxon>Pezizomycotina</taxon>
        <taxon>Leotiomycetes</taxon>
        <taxon>Erysiphales</taxon>
        <taxon>Erysiphaceae</taxon>
        <taxon>Erysiphe</taxon>
    </lineage>
</organism>
<proteinExistence type="predicted"/>
<dbReference type="OrthoDB" id="546893at2759"/>
<feature type="transmembrane region" description="Helical" evidence="3">
    <location>
        <begin position="142"/>
        <end position="164"/>
    </location>
</feature>
<sequence length="266" mass="29269">MPEVTDEDMGIQGKLSCNPELETFEKNLTQVLKEIEIANHNPGSIWKQTNLFLAVWSQFCYVGSQVAVSNYFLNFCEESGKSPSTSSNIFAAAQGLFTFNRFLAASLITFPFFRPRIVLATYLFLSFVFTLAAALTNSNTSIILLCLAICFESACFATIFSLGLRGLGRHTTIGGSLIVAAIGGGAVFPPLAGAVATKMQKIGHKRPFHQAMMVPMTGFIAAWIYPLYANIWNRELIDIRCETQVGIKNLGGIVDVEQEMEKETLR</sequence>
<dbReference type="InterPro" id="IPR036259">
    <property type="entry name" value="MFS_trans_sf"/>
</dbReference>
<accession>A0A2S4PM49</accession>
<dbReference type="PANTHER" id="PTHR43702">
    <property type="entry name" value="L-FUCOSE-PROTON SYMPORTER"/>
    <property type="match status" value="1"/>
</dbReference>
<name>A0A2S4PM49_9PEZI</name>
<comment type="subcellular location">
    <subcellularLocation>
        <location evidence="1">Cell inner membrane</location>
        <topology evidence="1">Multi-pass membrane protein</topology>
    </subcellularLocation>
</comment>
<keyword evidence="3" id="KW-0812">Transmembrane</keyword>
<keyword evidence="3" id="KW-0472">Membrane</keyword>
<keyword evidence="5" id="KW-1185">Reference proteome</keyword>
<reference evidence="4 5" key="1">
    <citation type="submission" date="2017-10" db="EMBL/GenBank/DDBJ databases">
        <title>Development of genomic resources for the powdery mildew, Erysiphe pulchra.</title>
        <authorList>
            <person name="Wadl P.A."/>
            <person name="Mack B.M."/>
            <person name="Moore G."/>
            <person name="Beltz S.B."/>
        </authorList>
    </citation>
    <scope>NUCLEOTIDE SEQUENCE [LARGE SCALE GENOMIC DNA]</scope>
    <source>
        <strain evidence="4">Cflorida</strain>
    </source>
</reference>
<keyword evidence="2" id="KW-1003">Cell membrane</keyword>
<feature type="transmembrane region" description="Helical" evidence="3">
    <location>
        <begin position="208"/>
        <end position="228"/>
    </location>
</feature>